<dbReference type="PANTHER" id="PTHR43386">
    <property type="entry name" value="OLIGOPEPTIDE TRANSPORT SYSTEM PERMEASE PROTEIN APPC"/>
    <property type="match status" value="1"/>
</dbReference>
<feature type="transmembrane region" description="Helical" evidence="7">
    <location>
        <begin position="257"/>
        <end position="280"/>
    </location>
</feature>
<dbReference type="Pfam" id="PF00528">
    <property type="entry name" value="BPD_transp_1"/>
    <property type="match status" value="1"/>
</dbReference>
<dbReference type="SUPFAM" id="SSF161098">
    <property type="entry name" value="MetI-like"/>
    <property type="match status" value="1"/>
</dbReference>
<dbReference type="InterPro" id="IPR050366">
    <property type="entry name" value="BP-dependent_transpt_permease"/>
</dbReference>
<evidence type="ECO:0000256" key="5">
    <source>
        <dbReference type="ARBA" id="ARBA00022989"/>
    </source>
</evidence>
<dbReference type="RefSeq" id="WP_102799305.1">
    <property type="nucleotide sequence ID" value="NZ_CAVJ010000231.1"/>
</dbReference>
<name>A0AA46PC31_9NOCA</name>
<dbReference type="InterPro" id="IPR000515">
    <property type="entry name" value="MetI-like"/>
</dbReference>
<feature type="transmembrane region" description="Helical" evidence="7">
    <location>
        <begin position="94"/>
        <end position="117"/>
    </location>
</feature>
<protein>
    <submittedName>
        <fullName evidence="9">ABC transporter permease</fullName>
    </submittedName>
</protein>
<evidence type="ECO:0000313" key="10">
    <source>
        <dbReference type="Proteomes" id="UP001163947"/>
    </source>
</evidence>
<keyword evidence="3" id="KW-1003">Cell membrane</keyword>
<keyword evidence="4 7" id="KW-0812">Transmembrane</keyword>
<evidence type="ECO:0000256" key="2">
    <source>
        <dbReference type="ARBA" id="ARBA00022448"/>
    </source>
</evidence>
<evidence type="ECO:0000259" key="8">
    <source>
        <dbReference type="PROSITE" id="PS50928"/>
    </source>
</evidence>
<gene>
    <name evidence="9" type="ORF">OCS65_08195</name>
</gene>
<evidence type="ECO:0000256" key="4">
    <source>
        <dbReference type="ARBA" id="ARBA00022692"/>
    </source>
</evidence>
<feature type="transmembrane region" description="Helical" evidence="7">
    <location>
        <begin position="129"/>
        <end position="149"/>
    </location>
</feature>
<feature type="transmembrane region" description="Helical" evidence="7">
    <location>
        <begin position="211"/>
        <end position="237"/>
    </location>
</feature>
<dbReference type="Pfam" id="PF12911">
    <property type="entry name" value="OppC_N"/>
    <property type="match status" value="1"/>
</dbReference>
<evidence type="ECO:0000256" key="3">
    <source>
        <dbReference type="ARBA" id="ARBA00022475"/>
    </source>
</evidence>
<dbReference type="GeneID" id="83620390"/>
<evidence type="ECO:0000256" key="7">
    <source>
        <dbReference type="RuleBase" id="RU363032"/>
    </source>
</evidence>
<comment type="similarity">
    <text evidence="7">Belongs to the binding-protein-dependent transport system permease family.</text>
</comment>
<evidence type="ECO:0000313" key="9">
    <source>
        <dbReference type="EMBL" id="UYF95725.1"/>
    </source>
</evidence>
<dbReference type="Gene3D" id="1.10.3720.10">
    <property type="entry name" value="MetI-like"/>
    <property type="match status" value="1"/>
</dbReference>
<dbReference type="GO" id="GO:0055085">
    <property type="term" value="P:transmembrane transport"/>
    <property type="evidence" value="ECO:0007669"/>
    <property type="project" value="InterPro"/>
</dbReference>
<accession>A0AA46PC31</accession>
<feature type="transmembrane region" description="Helical" evidence="7">
    <location>
        <begin position="29"/>
        <end position="50"/>
    </location>
</feature>
<dbReference type="InterPro" id="IPR035906">
    <property type="entry name" value="MetI-like_sf"/>
</dbReference>
<dbReference type="PROSITE" id="PS50928">
    <property type="entry name" value="ABC_TM1"/>
    <property type="match status" value="1"/>
</dbReference>
<dbReference type="Proteomes" id="UP001163947">
    <property type="component" value="Chromosome"/>
</dbReference>
<comment type="subcellular location">
    <subcellularLocation>
        <location evidence="1 7">Cell membrane</location>
        <topology evidence="1 7">Multi-pass membrane protein</topology>
    </subcellularLocation>
</comment>
<reference evidence="9" key="1">
    <citation type="submission" date="2022-09" db="EMBL/GenBank/DDBJ databases">
        <title>The genome sequence of Rhodococcus aetherivorans N1.</title>
        <authorList>
            <person name="Jiang W."/>
        </authorList>
    </citation>
    <scope>NUCLEOTIDE SEQUENCE</scope>
    <source>
        <strain evidence="9">N1</strain>
    </source>
</reference>
<dbReference type="AlphaFoldDB" id="A0AA46PC31"/>
<keyword evidence="6 7" id="KW-0472">Membrane</keyword>
<evidence type="ECO:0000256" key="1">
    <source>
        <dbReference type="ARBA" id="ARBA00004651"/>
    </source>
</evidence>
<organism evidence="9 10">
    <name type="scientific">Rhodococcus aetherivorans</name>
    <dbReference type="NCBI Taxonomy" id="191292"/>
    <lineage>
        <taxon>Bacteria</taxon>
        <taxon>Bacillati</taxon>
        <taxon>Actinomycetota</taxon>
        <taxon>Actinomycetes</taxon>
        <taxon>Mycobacteriales</taxon>
        <taxon>Nocardiaceae</taxon>
        <taxon>Rhodococcus</taxon>
    </lineage>
</organism>
<keyword evidence="5 7" id="KW-1133">Transmembrane helix</keyword>
<dbReference type="PANTHER" id="PTHR43386:SF25">
    <property type="entry name" value="PEPTIDE ABC TRANSPORTER PERMEASE PROTEIN"/>
    <property type="match status" value="1"/>
</dbReference>
<feature type="transmembrane region" description="Helical" evidence="7">
    <location>
        <begin position="155"/>
        <end position="173"/>
    </location>
</feature>
<keyword evidence="2 7" id="KW-0813">Transport</keyword>
<sequence>MMATLLEERDTTDLPDPARVGRRRHRIQFIVAVILIGLVVVCSLLAPILAPYDPVLTDSAAKFLPPGSPGHLLGTDELGRDLLSRLLWGGRTSLVLAVLAVVLAAVVGSAAALAAGFAGPRASGVIMRIVDVLFAFPVILVAIALAALLSPGPGVVVLAILFAVVPYVTRVVFAEVKQQHGKEYVEAAISLGAGRWSLMLREVLPNVAGPIVVYATGLVGAMVVFSASLSAVGIGVQPPEPDWGQMIASGAKVIISGHLYVALIPGVTVLVVALAFNWLGDGLHDVFSPRVRRGTR</sequence>
<dbReference type="EMBL" id="CP106982">
    <property type="protein sequence ID" value="UYF95725.1"/>
    <property type="molecule type" value="Genomic_DNA"/>
</dbReference>
<dbReference type="InterPro" id="IPR025966">
    <property type="entry name" value="OppC_N"/>
</dbReference>
<dbReference type="CDD" id="cd06261">
    <property type="entry name" value="TM_PBP2"/>
    <property type="match status" value="1"/>
</dbReference>
<feature type="domain" description="ABC transmembrane type-1" evidence="8">
    <location>
        <begin position="90"/>
        <end position="280"/>
    </location>
</feature>
<proteinExistence type="inferred from homology"/>
<dbReference type="GO" id="GO:0005886">
    <property type="term" value="C:plasma membrane"/>
    <property type="evidence" value="ECO:0007669"/>
    <property type="project" value="UniProtKB-SubCell"/>
</dbReference>
<evidence type="ECO:0000256" key="6">
    <source>
        <dbReference type="ARBA" id="ARBA00023136"/>
    </source>
</evidence>